<keyword evidence="2" id="KW-1185">Reference proteome</keyword>
<protein>
    <submittedName>
        <fullName evidence="1">Uncharacterized protein</fullName>
    </submittedName>
</protein>
<sequence length="595" mass="64260">MHCVHWAVGRLNGRGRAAAGTVQRTTRPLSLFLFPHLLRFFPPHTPTKVGPRYHQRSGVSTSARRQQDKWIIEASVEHLVEGQTSSCGYVPSSVGLPATDDPNESPAAHTVMWQSARDIAQGPKDPPLSLGTYTWEVLLHTAAGGCSPPAVEATTLLTFHLSHRAHRNCPPHTPEQGRQHLGPGADVYADLSRGLSPHIVTRHSLPLPLLHPSIIRQWPNHEQAMMEAPDLFIDPCLFSFHSSTSRLLASVIQQLPGAILRLPADGLLLLRRRQIKIKLPAAAVGAKRLLDQLSTGTIRSTPSIRTAKAWDLLWYPTLHQHCMKWTGLLRDHASSAPGPDPGTNVSLKSLVSGSLLPGCGTNRIPLALSPHVPVRHLDSQPGQPVSHPVIRSTVIPSARSLAFGSATTVTAPVRIHGQGSSQQCNGHLFRLPTVSMPANRAGHLMSRAMELRTAILVAQSALYATDTGWMLARCAERPEPDGPGLRVPGFARAWEGRGPFQQTAADTTSKEKQHGGVGTLPLSSTFAVTQFLLTHPIHARCSTPTNAEAPLEGRIRWPVGQPSSVALGLQPLDQPSSLTSCAITNQSPADFQTLP</sequence>
<evidence type="ECO:0000313" key="1">
    <source>
        <dbReference type="EMBL" id="KAK1528324.1"/>
    </source>
</evidence>
<dbReference type="GeneID" id="85381035"/>
<name>A0ABQ9S911_9PEZI</name>
<evidence type="ECO:0000313" key="2">
    <source>
        <dbReference type="Proteomes" id="UP001241169"/>
    </source>
</evidence>
<comment type="caution">
    <text evidence="1">The sequence shown here is derived from an EMBL/GenBank/DDBJ whole genome shotgun (WGS) entry which is preliminary data.</text>
</comment>
<dbReference type="Proteomes" id="UP001241169">
    <property type="component" value="Unassembled WGS sequence"/>
</dbReference>
<dbReference type="EMBL" id="MOPA01000011">
    <property type="protein sequence ID" value="KAK1528324.1"/>
    <property type="molecule type" value="Genomic_DNA"/>
</dbReference>
<accession>A0ABQ9S911</accession>
<reference evidence="1 2" key="1">
    <citation type="submission" date="2016-10" db="EMBL/GenBank/DDBJ databases">
        <title>The genome sequence of Colletotrichum fioriniae PJ7.</title>
        <authorList>
            <person name="Baroncelli R."/>
        </authorList>
    </citation>
    <scope>NUCLEOTIDE SEQUENCE [LARGE SCALE GENOMIC DNA]</scope>
    <source>
        <strain evidence="1 2">IMI 384185</strain>
    </source>
</reference>
<proteinExistence type="predicted"/>
<dbReference type="RefSeq" id="XP_060344669.1">
    <property type="nucleotide sequence ID" value="XM_060497136.1"/>
</dbReference>
<gene>
    <name evidence="1" type="ORF">CPAR01_12882</name>
</gene>
<organism evidence="1 2">
    <name type="scientific">Colletotrichum paranaense</name>
    <dbReference type="NCBI Taxonomy" id="1914294"/>
    <lineage>
        <taxon>Eukaryota</taxon>
        <taxon>Fungi</taxon>
        <taxon>Dikarya</taxon>
        <taxon>Ascomycota</taxon>
        <taxon>Pezizomycotina</taxon>
        <taxon>Sordariomycetes</taxon>
        <taxon>Hypocreomycetidae</taxon>
        <taxon>Glomerellales</taxon>
        <taxon>Glomerellaceae</taxon>
        <taxon>Colletotrichum</taxon>
        <taxon>Colletotrichum acutatum species complex</taxon>
    </lineage>
</organism>